<dbReference type="OrthoDB" id="5898919at2759"/>
<dbReference type="Proteomes" id="UP000270094">
    <property type="component" value="Unassembled WGS sequence"/>
</dbReference>
<evidence type="ECO:0000313" key="1">
    <source>
        <dbReference type="EMBL" id="VDM83748.1"/>
    </source>
</evidence>
<proteinExistence type="predicted"/>
<keyword evidence="2" id="KW-1185">Reference proteome</keyword>
<gene>
    <name evidence="1" type="ORF">SVUK_LOCUS18746</name>
</gene>
<dbReference type="EMBL" id="UYYB01125041">
    <property type="protein sequence ID" value="VDM83748.1"/>
    <property type="molecule type" value="Genomic_DNA"/>
</dbReference>
<accession>A0A3P7LXB5</accession>
<sequence length="122" mass="14330">MPRRPMQSRLVSALRPQLEHFNKEVYCKLWTPLAIAIGVIKAFKKHLTADFKARPIPEFAKHLRGQALVDYVNKAQPFFKAKLPSMSYEQLKYRIMDWKYIETSDPMIRGKAPEIETEIPER</sequence>
<protein>
    <submittedName>
        <fullName evidence="1">Uncharacterized protein</fullName>
    </submittedName>
</protein>
<dbReference type="AlphaFoldDB" id="A0A3P7LXB5"/>
<reference evidence="1 2" key="1">
    <citation type="submission" date="2018-11" db="EMBL/GenBank/DDBJ databases">
        <authorList>
            <consortium name="Pathogen Informatics"/>
        </authorList>
    </citation>
    <scope>NUCLEOTIDE SEQUENCE [LARGE SCALE GENOMIC DNA]</scope>
</reference>
<organism evidence="1 2">
    <name type="scientific">Strongylus vulgaris</name>
    <name type="common">Blood worm</name>
    <dbReference type="NCBI Taxonomy" id="40348"/>
    <lineage>
        <taxon>Eukaryota</taxon>
        <taxon>Metazoa</taxon>
        <taxon>Ecdysozoa</taxon>
        <taxon>Nematoda</taxon>
        <taxon>Chromadorea</taxon>
        <taxon>Rhabditida</taxon>
        <taxon>Rhabditina</taxon>
        <taxon>Rhabditomorpha</taxon>
        <taxon>Strongyloidea</taxon>
        <taxon>Strongylidae</taxon>
        <taxon>Strongylus</taxon>
    </lineage>
</organism>
<evidence type="ECO:0000313" key="2">
    <source>
        <dbReference type="Proteomes" id="UP000270094"/>
    </source>
</evidence>
<name>A0A3P7LXB5_STRVU</name>